<proteinExistence type="predicted"/>
<sequence length="146" mass="16974">MIVFDRKLDAQSVKSHIIHLHQLAKIDDFFVKEEKRFLYELGRKNGIDEATVDIYLKDVEDHPFILPKSKKDRIVLLYEYIRMMLVDNKLDEREAKMCMIIAQKMGFDKGLVNGITKAIVTAEADNATPSLTKDQLEKYIDNPEML</sequence>
<evidence type="ECO:0000313" key="1">
    <source>
        <dbReference type="EMBL" id="MBL0765354.1"/>
    </source>
</evidence>
<dbReference type="SUPFAM" id="SSF158682">
    <property type="entry name" value="TerB-like"/>
    <property type="match status" value="1"/>
</dbReference>
<keyword evidence="2" id="KW-1185">Reference proteome</keyword>
<comment type="caution">
    <text evidence="1">The sequence shown here is derived from an EMBL/GenBank/DDBJ whole genome shotgun (WGS) entry which is preliminary data.</text>
</comment>
<dbReference type="EMBL" id="JAERQG010000002">
    <property type="protein sequence ID" value="MBL0765354.1"/>
    <property type="molecule type" value="Genomic_DNA"/>
</dbReference>
<evidence type="ECO:0000313" key="2">
    <source>
        <dbReference type="Proteomes" id="UP000642920"/>
    </source>
</evidence>
<organism evidence="1 2">
    <name type="scientific">Marivirga atlantica</name>
    <dbReference type="NCBI Taxonomy" id="1548457"/>
    <lineage>
        <taxon>Bacteria</taxon>
        <taxon>Pseudomonadati</taxon>
        <taxon>Bacteroidota</taxon>
        <taxon>Cytophagia</taxon>
        <taxon>Cytophagales</taxon>
        <taxon>Marivirgaceae</taxon>
        <taxon>Marivirga</taxon>
    </lineage>
</organism>
<name>A0A937AGX5_9BACT</name>
<protein>
    <recommendedName>
        <fullName evidence="3">TerB family tellurite resistance protein</fullName>
    </recommendedName>
</protein>
<dbReference type="InterPro" id="IPR029024">
    <property type="entry name" value="TerB-like"/>
</dbReference>
<dbReference type="AlphaFoldDB" id="A0A937AGX5"/>
<evidence type="ECO:0008006" key="3">
    <source>
        <dbReference type="Google" id="ProtNLM"/>
    </source>
</evidence>
<dbReference type="Gene3D" id="1.10.3680.10">
    <property type="entry name" value="TerB-like"/>
    <property type="match status" value="1"/>
</dbReference>
<dbReference type="RefSeq" id="WP_201919886.1">
    <property type="nucleotide sequence ID" value="NZ_JAERQG010000002.1"/>
</dbReference>
<reference evidence="1" key="1">
    <citation type="submission" date="2021-01" db="EMBL/GenBank/DDBJ databases">
        <title>Marivirga sp. nov., isolated from intertidal surface sediments.</title>
        <authorList>
            <person name="Zhang M."/>
        </authorList>
    </citation>
    <scope>NUCLEOTIDE SEQUENCE</scope>
    <source>
        <strain evidence="1">SM1354</strain>
    </source>
</reference>
<dbReference type="Proteomes" id="UP000642920">
    <property type="component" value="Unassembled WGS sequence"/>
</dbReference>
<gene>
    <name evidence="1" type="ORF">JKP34_08845</name>
</gene>
<accession>A0A937AGX5</accession>